<dbReference type="EMBL" id="VSKM01000013">
    <property type="protein sequence ID" value="TYB71882.1"/>
    <property type="molecule type" value="Genomic_DNA"/>
</dbReference>
<name>A0A8H2QKS0_9FLAO</name>
<sequence>MAAVLMFVTLMSFAQNKDDKRIIEDAEKVMMTIRNTDKAVEKFFEDSSGYVVFPNVGEGALIIGAASGNGVLYENGMAVGMAKLKKLDIGLQAGGEAFTQIIFFENEKNLEDFKNGNFEFSAEAKAVIVDKGAFKKVNYSDGVLVIAKPKAGVIAGVSVGGQKFQYAPF</sequence>
<dbReference type="InterPro" id="IPR007461">
    <property type="entry name" value="Ysc84_actin-binding"/>
</dbReference>
<dbReference type="Pfam" id="PF04366">
    <property type="entry name" value="Ysc84"/>
    <property type="match status" value="1"/>
</dbReference>
<evidence type="ECO:0000259" key="1">
    <source>
        <dbReference type="Pfam" id="PF04366"/>
    </source>
</evidence>
<feature type="domain" description="Ysc84 actin-binding" evidence="1">
    <location>
        <begin position="87"/>
        <end position="164"/>
    </location>
</feature>
<evidence type="ECO:0000313" key="2">
    <source>
        <dbReference type="EMBL" id="TYB71882.1"/>
    </source>
</evidence>
<keyword evidence="3" id="KW-1185">Reference proteome</keyword>
<dbReference type="AlphaFoldDB" id="A0A8H2QKS0"/>
<evidence type="ECO:0000313" key="3">
    <source>
        <dbReference type="Proteomes" id="UP000323324"/>
    </source>
</evidence>
<protein>
    <submittedName>
        <fullName evidence="2">Lipid-binding SYLF domain-containing protein</fullName>
    </submittedName>
</protein>
<comment type="caution">
    <text evidence="2">The sequence shown here is derived from an EMBL/GenBank/DDBJ whole genome shotgun (WGS) entry which is preliminary data.</text>
</comment>
<reference evidence="2 3" key="1">
    <citation type="submission" date="2019-08" db="EMBL/GenBank/DDBJ databases">
        <title>Genomes of Antarctic Bizionia species.</title>
        <authorList>
            <person name="Bowman J.P."/>
        </authorList>
    </citation>
    <scope>NUCLEOTIDE SEQUENCE [LARGE SCALE GENOMIC DNA]</scope>
    <source>
        <strain evidence="2 3">HFD</strain>
    </source>
</reference>
<accession>A0A8H2QKS0</accession>
<dbReference type="Proteomes" id="UP000323324">
    <property type="component" value="Unassembled WGS sequence"/>
</dbReference>
<gene>
    <name evidence="2" type="ORF">ES676_11790</name>
</gene>
<proteinExistence type="predicted"/>
<dbReference type="CDD" id="cd11524">
    <property type="entry name" value="SYLF"/>
    <property type="match status" value="1"/>
</dbReference>
<organism evidence="2 3">
    <name type="scientific">Bizionia saleffrena</name>
    <dbReference type="NCBI Taxonomy" id="291189"/>
    <lineage>
        <taxon>Bacteria</taxon>
        <taxon>Pseudomonadati</taxon>
        <taxon>Bacteroidota</taxon>
        <taxon>Flavobacteriia</taxon>
        <taxon>Flavobacteriales</taxon>
        <taxon>Flavobacteriaceae</taxon>
        <taxon>Bizionia</taxon>
    </lineage>
</organism>